<reference evidence="2 3" key="1">
    <citation type="submission" date="2021-08" db="EMBL/GenBank/DDBJ databases">
        <title>Collinsella faecalis sp. nov. isolated from swine faeces.</title>
        <authorList>
            <person name="Oh B.S."/>
            <person name="Lee J.H."/>
        </authorList>
    </citation>
    <scope>NUCLEOTIDE SEQUENCE [LARGE SCALE GENOMIC DNA]</scope>
    <source>
        <strain evidence="2 3">AGMB00827</strain>
    </source>
</reference>
<dbReference type="EMBL" id="JAIMFO010000005">
    <property type="protein sequence ID" value="MBY4797275.1"/>
    <property type="molecule type" value="Genomic_DNA"/>
</dbReference>
<protein>
    <recommendedName>
        <fullName evidence="4">FeoB-associated Cys-rich membrane protein</fullName>
    </recommendedName>
</protein>
<evidence type="ECO:0000313" key="2">
    <source>
        <dbReference type="EMBL" id="MBY4797275.1"/>
    </source>
</evidence>
<evidence type="ECO:0008006" key="4">
    <source>
        <dbReference type="Google" id="ProtNLM"/>
    </source>
</evidence>
<dbReference type="RefSeq" id="WP_222199045.1">
    <property type="nucleotide sequence ID" value="NZ_JAIMFO010000005.1"/>
</dbReference>
<organism evidence="2 3">
    <name type="scientific">Collinsella ureilytica</name>
    <dbReference type="NCBI Taxonomy" id="2869515"/>
    <lineage>
        <taxon>Bacteria</taxon>
        <taxon>Bacillati</taxon>
        <taxon>Actinomycetota</taxon>
        <taxon>Coriobacteriia</taxon>
        <taxon>Coriobacteriales</taxon>
        <taxon>Coriobacteriaceae</taxon>
        <taxon>Collinsella</taxon>
    </lineage>
</organism>
<keyword evidence="3" id="KW-1185">Reference proteome</keyword>
<dbReference type="Proteomes" id="UP000700908">
    <property type="component" value="Unassembled WGS sequence"/>
</dbReference>
<sequence>MNLTDIIILSLVAVAFVAVIIRVLKKGSCGDCAQGGSCRSSKHKGGCPAMKGVDEIERELSKGVH</sequence>
<keyword evidence="1" id="KW-0812">Transmembrane</keyword>
<proteinExistence type="predicted"/>
<accession>A0ABS7MJL1</accession>
<keyword evidence="1" id="KW-0472">Membrane</keyword>
<feature type="transmembrane region" description="Helical" evidence="1">
    <location>
        <begin position="6"/>
        <end position="24"/>
    </location>
</feature>
<evidence type="ECO:0000313" key="3">
    <source>
        <dbReference type="Proteomes" id="UP000700908"/>
    </source>
</evidence>
<keyword evidence="1" id="KW-1133">Transmembrane helix</keyword>
<comment type="caution">
    <text evidence="2">The sequence shown here is derived from an EMBL/GenBank/DDBJ whole genome shotgun (WGS) entry which is preliminary data.</text>
</comment>
<evidence type="ECO:0000256" key="1">
    <source>
        <dbReference type="SAM" id="Phobius"/>
    </source>
</evidence>
<gene>
    <name evidence="2" type="ORF">K6V98_02700</name>
</gene>
<name>A0ABS7MJL1_9ACTN</name>